<dbReference type="AlphaFoldDB" id="A0A871RG65"/>
<comment type="similarity">
    <text evidence="2">Belongs to the mitochondrial carrier (TC 2.A.29) family.</text>
</comment>
<comment type="subcellular location">
    <subcellularLocation>
        <location evidence="1">Mitochondrion inner membrane</location>
        <topology evidence="1">Multi-pass membrane protein</topology>
    </subcellularLocation>
</comment>
<feature type="repeat" description="Solcar" evidence="14">
    <location>
        <begin position="569"/>
        <end position="657"/>
    </location>
</feature>
<dbReference type="GO" id="GO:0005313">
    <property type="term" value="F:L-glutamate transmembrane transporter activity"/>
    <property type="evidence" value="ECO:0007669"/>
    <property type="project" value="TreeGrafter"/>
</dbReference>
<evidence type="ECO:0000256" key="4">
    <source>
        <dbReference type="ARBA" id="ARBA00022692"/>
    </source>
</evidence>
<dbReference type="InterPro" id="IPR002067">
    <property type="entry name" value="MCP"/>
</dbReference>
<feature type="repeat" description="Solcar" evidence="14">
    <location>
        <begin position="462"/>
        <end position="554"/>
    </location>
</feature>
<dbReference type="FunFam" id="1.50.40.10:FF:000004">
    <property type="entry name" value="Calcium-binding mitochondrial carrier protein Aralar1"/>
    <property type="match status" value="1"/>
</dbReference>
<dbReference type="GO" id="GO:0005743">
    <property type="term" value="C:mitochondrial inner membrane"/>
    <property type="evidence" value="ECO:0007669"/>
    <property type="project" value="UniProtKB-SubCell"/>
</dbReference>
<evidence type="ECO:0000256" key="9">
    <source>
        <dbReference type="ARBA" id="ARBA00023128"/>
    </source>
</evidence>
<evidence type="ECO:0000256" key="2">
    <source>
        <dbReference type="ARBA" id="ARBA00006375"/>
    </source>
</evidence>
<evidence type="ECO:0000256" key="12">
    <source>
        <dbReference type="ARBA" id="ARBA00073787"/>
    </source>
</evidence>
<dbReference type="RefSeq" id="XP_041139221.1">
    <property type="nucleotide sequence ID" value="XM_041281430.1"/>
</dbReference>
<keyword evidence="9" id="KW-0496">Mitochondrion</keyword>
<dbReference type="InterPro" id="IPR051028">
    <property type="entry name" value="Mito_Solute_Carrier"/>
</dbReference>
<comment type="function">
    <text evidence="11">Calcium-dependent mitochondrial aspartate and glutamate carrier. Transport of glutamate in mitochondria is required for mitochondrial transamination reactions and ornithine synthesis. Plays also a role in malate-aspartate NADH shuttle, which is critical for growth on acetate and fatty acids.</text>
</comment>
<keyword evidence="6" id="KW-0999">Mitochondrion inner membrane</keyword>
<dbReference type="Gene3D" id="1.50.40.10">
    <property type="entry name" value="Mitochondrial carrier domain"/>
    <property type="match status" value="1"/>
</dbReference>
<evidence type="ECO:0000256" key="1">
    <source>
        <dbReference type="ARBA" id="ARBA00004448"/>
    </source>
</evidence>
<sequence length="709" mass="79588">MVMEYTSTSDILRRLNQFTKQYDDINDGQPVLLYKDFDRFFHTVLTEVHHKMANSPNAEIDSSVIAELSAFSPLDVSKLIFSVIDVESKGYLTGSDFGKVAESMNTVLNKESKDASSTLFHLLAEAVDGRKSMNNLKTAKIELDPSDVIRVFQKLDFIDMDSDSSSDLEAIENFFKSTKIRLLDETAFEHMLDALPGEKLKLLVSRIYDNSDPGKSNLENATIPTSILPEIVQLIYHNNIPLNVVRQLEAISYDTFGVRMSYLETCSMLQLLNDLPTLNRLIKSEIFSQTLASITQQDFYKYANEYSRRPVTLNEIRLYFKWNSVLLREQEQISAINTADLMAILTDDMVSSSESSDPSFSLYPFISSVYSFVLGSVAGAIGATIVYPIDMLKTRMQNQRGRGIYKSYGDCFQKLLKNEGPRGIYSGLLPQIIGVAPEKAIKLTVNDAIRRIGRRHSPNGEITMPWEILAGSCAGACQVIFTNPLEITKIRLQVQGEYISDALKHGKRIIPKSAFDIVCQLGLRGLYKGALACLMRDVPFSAIYFPTYANLKKRMFGWDPVDPTMKKNLKSWELLTAGALAGVPAAYLTTPCDVVKTRLQVETTSDKKAYNGISNAFSSIWKQEGFKAFFKGGLARVCRSAPQFGFTLATYEIFQRMVPLERFYPDPRSSKGRLCGSKPLQPLSDTARQIIPRSSFFSMKLPKGKDEDK</sequence>
<dbReference type="Pfam" id="PF00153">
    <property type="entry name" value="Mito_carr"/>
    <property type="match status" value="3"/>
</dbReference>
<dbReference type="PANTHER" id="PTHR45678:SF9">
    <property type="entry name" value="CALCIUM-BINDING MITOCHONDRIAL CARRIER PROTEIN ARALAR1"/>
    <property type="match status" value="1"/>
</dbReference>
<dbReference type="GO" id="GO:0043490">
    <property type="term" value="P:malate-aspartate shuttle"/>
    <property type="evidence" value="ECO:0007669"/>
    <property type="project" value="TreeGrafter"/>
</dbReference>
<dbReference type="GO" id="GO:0015183">
    <property type="term" value="F:L-aspartate transmembrane transporter activity"/>
    <property type="evidence" value="ECO:0007669"/>
    <property type="project" value="TreeGrafter"/>
</dbReference>
<evidence type="ECO:0000256" key="6">
    <source>
        <dbReference type="ARBA" id="ARBA00022792"/>
    </source>
</evidence>
<dbReference type="PRINTS" id="PR00926">
    <property type="entry name" value="MITOCARRIER"/>
</dbReference>
<organism evidence="15 16">
    <name type="scientific">Dekkera bruxellensis</name>
    <name type="common">Brettanomyces custersii</name>
    <dbReference type="NCBI Taxonomy" id="5007"/>
    <lineage>
        <taxon>Eukaryota</taxon>
        <taxon>Fungi</taxon>
        <taxon>Dikarya</taxon>
        <taxon>Ascomycota</taxon>
        <taxon>Saccharomycotina</taxon>
        <taxon>Pichiomycetes</taxon>
        <taxon>Pichiales</taxon>
        <taxon>Pichiaceae</taxon>
        <taxon>Brettanomyces</taxon>
    </lineage>
</organism>
<dbReference type="EMBL" id="CP063137">
    <property type="protein sequence ID" value="QOU22728.1"/>
    <property type="molecule type" value="Genomic_DNA"/>
</dbReference>
<reference evidence="15" key="1">
    <citation type="submission" date="2020-10" db="EMBL/GenBank/DDBJ databases">
        <authorList>
            <person name="Palmer J.M."/>
        </authorList>
    </citation>
    <scope>NUCLEOTIDE SEQUENCE</scope>
    <source>
        <strain evidence="15">UCD 2041</strain>
    </source>
</reference>
<evidence type="ECO:0000313" key="16">
    <source>
        <dbReference type="Proteomes" id="UP000663131"/>
    </source>
</evidence>
<evidence type="ECO:0000313" key="15">
    <source>
        <dbReference type="EMBL" id="QOU22728.1"/>
    </source>
</evidence>
<evidence type="ECO:0000256" key="5">
    <source>
        <dbReference type="ARBA" id="ARBA00022737"/>
    </source>
</evidence>
<keyword evidence="10 14" id="KW-0472">Membrane</keyword>
<gene>
    <name evidence="15" type="ORF">BRETT_002913</name>
</gene>
<dbReference type="GeneID" id="64574837"/>
<protein>
    <recommendedName>
        <fullName evidence="12">Mitochondrial aspartate-glutamate transporter AGC1</fullName>
    </recommendedName>
    <alternativeName>
        <fullName evidence="13">Aspartate-glutamate carrier 1</fullName>
    </alternativeName>
</protein>
<dbReference type="PANTHER" id="PTHR45678">
    <property type="entry name" value="MITOCHONDRIAL 2-OXODICARBOXYLATE CARRIER 1-RELATED"/>
    <property type="match status" value="1"/>
</dbReference>
<dbReference type="OrthoDB" id="2161at2759"/>
<keyword evidence="8" id="KW-1133">Transmembrane helix</keyword>
<evidence type="ECO:0000256" key="11">
    <source>
        <dbReference type="ARBA" id="ARBA00059916"/>
    </source>
</evidence>
<dbReference type="InterPro" id="IPR023395">
    <property type="entry name" value="MCP_dom_sf"/>
</dbReference>
<evidence type="ECO:0000256" key="14">
    <source>
        <dbReference type="PROSITE-ProRule" id="PRU00282"/>
    </source>
</evidence>
<keyword evidence="3" id="KW-0813">Transport</keyword>
<keyword evidence="4 14" id="KW-0812">Transmembrane</keyword>
<evidence type="ECO:0000256" key="3">
    <source>
        <dbReference type="ARBA" id="ARBA00022448"/>
    </source>
</evidence>
<keyword evidence="5" id="KW-0677">Repeat</keyword>
<dbReference type="PROSITE" id="PS50920">
    <property type="entry name" value="SOLCAR"/>
    <property type="match status" value="3"/>
</dbReference>
<dbReference type="Proteomes" id="UP000663131">
    <property type="component" value="Chromosome 9"/>
</dbReference>
<feature type="repeat" description="Solcar" evidence="14">
    <location>
        <begin position="366"/>
        <end position="452"/>
    </location>
</feature>
<evidence type="ECO:0000256" key="7">
    <source>
        <dbReference type="ARBA" id="ARBA00022837"/>
    </source>
</evidence>
<evidence type="ECO:0000256" key="8">
    <source>
        <dbReference type="ARBA" id="ARBA00022989"/>
    </source>
</evidence>
<reference evidence="15" key="2">
    <citation type="journal article" name="BMC Genomics">
        <title>New genome assemblies reveal patterns of domestication and adaptation across Brettanomyces (Dekkera) species.</title>
        <authorList>
            <person name="Roach M.J."/>
            <person name="Borneman A.R."/>
        </authorList>
    </citation>
    <scope>NUCLEOTIDE SEQUENCE</scope>
    <source>
        <strain evidence="15">UCD 2041</strain>
    </source>
</reference>
<dbReference type="KEGG" id="bbrx:BRETT_002913"/>
<evidence type="ECO:0000256" key="13">
    <source>
        <dbReference type="ARBA" id="ARBA00082232"/>
    </source>
</evidence>
<keyword evidence="7" id="KW-0106">Calcium</keyword>
<accession>A0A871RG65</accession>
<proteinExistence type="inferred from homology"/>
<dbReference type="InterPro" id="IPR018108">
    <property type="entry name" value="MCP_transmembrane"/>
</dbReference>
<dbReference type="SUPFAM" id="SSF103506">
    <property type="entry name" value="Mitochondrial carrier"/>
    <property type="match status" value="1"/>
</dbReference>
<name>A0A871RG65_DEKBR</name>
<evidence type="ECO:0000256" key="10">
    <source>
        <dbReference type="ARBA" id="ARBA00023136"/>
    </source>
</evidence>